<evidence type="ECO:0000256" key="9">
    <source>
        <dbReference type="SAM" id="MobiDB-lite"/>
    </source>
</evidence>
<feature type="compositionally biased region" description="Basic and acidic residues" evidence="9">
    <location>
        <begin position="347"/>
        <end position="359"/>
    </location>
</feature>
<keyword evidence="2" id="KW-0813">Transport</keyword>
<dbReference type="InterPro" id="IPR006327">
    <property type="entry name" value="PTS_IIC_fruc"/>
</dbReference>
<dbReference type="RefSeq" id="WP_307411573.1">
    <property type="nucleotide sequence ID" value="NZ_JAUSUR010000009.1"/>
</dbReference>
<evidence type="ECO:0000313" key="13">
    <source>
        <dbReference type="Proteomes" id="UP001230220"/>
    </source>
</evidence>
<evidence type="ECO:0000256" key="8">
    <source>
        <dbReference type="ARBA" id="ARBA00023136"/>
    </source>
</evidence>
<dbReference type="EMBL" id="JAUSUR010000009">
    <property type="protein sequence ID" value="MDQ0363065.1"/>
    <property type="molecule type" value="Genomic_DNA"/>
</dbReference>
<reference evidence="12 13" key="1">
    <citation type="submission" date="2023-07" db="EMBL/GenBank/DDBJ databases">
        <title>Genomic Encyclopedia of Type Strains, Phase IV (KMG-IV): sequencing the most valuable type-strain genomes for metagenomic binning, comparative biology and taxonomic classification.</title>
        <authorList>
            <person name="Goeker M."/>
        </authorList>
    </citation>
    <scope>NUCLEOTIDE SEQUENCE [LARGE SCALE GENOMIC DNA]</scope>
    <source>
        <strain evidence="12 13">DSM 16784</strain>
    </source>
</reference>
<keyword evidence="6 10" id="KW-0812">Transmembrane</keyword>
<feature type="transmembrane region" description="Helical" evidence="10">
    <location>
        <begin position="172"/>
        <end position="193"/>
    </location>
</feature>
<dbReference type="Proteomes" id="UP001230220">
    <property type="component" value="Unassembled WGS sequence"/>
</dbReference>
<evidence type="ECO:0000259" key="11">
    <source>
        <dbReference type="PROSITE" id="PS51104"/>
    </source>
</evidence>
<feature type="transmembrane region" description="Helical" evidence="10">
    <location>
        <begin position="223"/>
        <end position="244"/>
    </location>
</feature>
<organism evidence="12 13">
    <name type="scientific">Breznakia pachnodae</name>
    <dbReference type="NCBI Taxonomy" id="265178"/>
    <lineage>
        <taxon>Bacteria</taxon>
        <taxon>Bacillati</taxon>
        <taxon>Bacillota</taxon>
        <taxon>Erysipelotrichia</taxon>
        <taxon>Erysipelotrichales</taxon>
        <taxon>Erysipelotrichaceae</taxon>
        <taxon>Breznakia</taxon>
    </lineage>
</organism>
<feature type="domain" description="PTS EIIC type-2" evidence="11">
    <location>
        <begin position="11"/>
        <end position="351"/>
    </location>
</feature>
<dbReference type="InterPro" id="IPR050864">
    <property type="entry name" value="Bacterial_PTS_Sugar_Transport"/>
</dbReference>
<evidence type="ECO:0000256" key="6">
    <source>
        <dbReference type="ARBA" id="ARBA00022692"/>
    </source>
</evidence>
<gene>
    <name evidence="12" type="ORF">J2S15_003826</name>
</gene>
<evidence type="ECO:0000313" key="12">
    <source>
        <dbReference type="EMBL" id="MDQ0363065.1"/>
    </source>
</evidence>
<dbReference type="NCBIfam" id="TIGR01427">
    <property type="entry name" value="PTS_IIC_fructo"/>
    <property type="match status" value="1"/>
</dbReference>
<comment type="subcellular location">
    <subcellularLocation>
        <location evidence="1">Cell inner membrane</location>
        <topology evidence="1">Multi-pass membrane protein</topology>
    </subcellularLocation>
</comment>
<feature type="transmembrane region" description="Helical" evidence="10">
    <location>
        <begin position="53"/>
        <end position="79"/>
    </location>
</feature>
<dbReference type="PANTHER" id="PTHR30505:SF34">
    <property type="entry name" value="FRUCTOSE-LIKE PERMEASE IIC COMPONENT 2"/>
    <property type="match status" value="1"/>
</dbReference>
<feature type="transmembrane region" description="Helical" evidence="10">
    <location>
        <begin position="320"/>
        <end position="341"/>
    </location>
</feature>
<name>A0ABU0E991_9FIRM</name>
<proteinExistence type="predicted"/>
<dbReference type="PROSITE" id="PS51104">
    <property type="entry name" value="PTS_EIIC_TYPE_2"/>
    <property type="match status" value="1"/>
</dbReference>
<feature type="transmembrane region" description="Helical" evidence="10">
    <location>
        <begin position="256"/>
        <end position="277"/>
    </location>
</feature>
<feature type="transmembrane region" description="Helical" evidence="10">
    <location>
        <begin position="130"/>
        <end position="152"/>
    </location>
</feature>
<feature type="transmembrane region" description="Helical" evidence="10">
    <location>
        <begin position="20"/>
        <end position="41"/>
    </location>
</feature>
<evidence type="ECO:0000256" key="1">
    <source>
        <dbReference type="ARBA" id="ARBA00004429"/>
    </source>
</evidence>
<dbReference type="InterPro" id="IPR013014">
    <property type="entry name" value="PTS_EIIC_2"/>
</dbReference>
<accession>A0ABU0E991</accession>
<evidence type="ECO:0000256" key="4">
    <source>
        <dbReference type="ARBA" id="ARBA00022597"/>
    </source>
</evidence>
<keyword evidence="5" id="KW-0598">Phosphotransferase system</keyword>
<evidence type="ECO:0000256" key="10">
    <source>
        <dbReference type="SAM" id="Phobius"/>
    </source>
</evidence>
<evidence type="ECO:0000256" key="2">
    <source>
        <dbReference type="ARBA" id="ARBA00022448"/>
    </source>
</evidence>
<keyword evidence="4" id="KW-0762">Sugar transport</keyword>
<feature type="region of interest" description="Disordered" evidence="9">
    <location>
        <begin position="347"/>
        <end position="371"/>
    </location>
</feature>
<keyword evidence="13" id="KW-1185">Reference proteome</keyword>
<evidence type="ECO:0000256" key="5">
    <source>
        <dbReference type="ARBA" id="ARBA00022683"/>
    </source>
</evidence>
<sequence>MKDLIDVFKNLKKHILAGVSYLIPVVVVGGIFCGIGVAFGGTAPWETPDTPGYFFFLLGKVGINLMPAVIGAYIANSIADKPAIAPGLLLGQVAQDCGAGFLGGIIGGLFAGIVVLYMKKVNVPKNLKAMWSIIVIPVITVGIGAFFMQYGIGNLIVAFTDWLTEFATNMGTGNLALLAIVIGFFGSIDLGLFGNKALGAVPLAMLSTIDPATGMPVMIAQQLMLICVTTCAIPPLVCSLATIVRPKKFSEEEREAGKAAGFLGVFGITEGAIPLALSDKITYAGCIIGTIVGCVAASFTGAGTIVNWGGLPNLPGMTNIPLALIAWAIGIVVGAAFIIIFKKPSSETEGKEVEEKDAKVTQQGEEFNLDF</sequence>
<feature type="transmembrane region" description="Helical" evidence="10">
    <location>
        <begin position="284"/>
        <end position="308"/>
    </location>
</feature>
<keyword evidence="7 10" id="KW-1133">Transmembrane helix</keyword>
<evidence type="ECO:0000256" key="7">
    <source>
        <dbReference type="ARBA" id="ARBA00022989"/>
    </source>
</evidence>
<keyword evidence="3" id="KW-1003">Cell membrane</keyword>
<evidence type="ECO:0000256" key="3">
    <source>
        <dbReference type="ARBA" id="ARBA00022475"/>
    </source>
</evidence>
<dbReference type="PANTHER" id="PTHR30505">
    <property type="entry name" value="FRUCTOSE-LIKE PERMEASE"/>
    <property type="match status" value="1"/>
</dbReference>
<keyword evidence="8 10" id="KW-0472">Membrane</keyword>
<comment type="caution">
    <text evidence="12">The sequence shown here is derived from an EMBL/GenBank/DDBJ whole genome shotgun (WGS) entry which is preliminary data.</text>
</comment>
<protein>
    <submittedName>
        <fullName evidence="12">Fructose-specific PTS system IIC-like component</fullName>
    </submittedName>
</protein>
<feature type="transmembrane region" description="Helical" evidence="10">
    <location>
        <begin position="99"/>
        <end position="118"/>
    </location>
</feature>